<dbReference type="Proteomes" id="UP000784128">
    <property type="component" value="Unassembled WGS sequence"/>
</dbReference>
<evidence type="ECO:0000313" key="8">
    <source>
        <dbReference type="EMBL" id="MBT1070208.1"/>
    </source>
</evidence>
<gene>
    <name evidence="8" type="ORF">KJB30_00240</name>
</gene>
<comment type="subcellular location">
    <subcellularLocation>
        <location evidence="1">Membrane</location>
        <topology evidence="1">Multi-pass membrane protein</topology>
    </subcellularLocation>
</comment>
<evidence type="ECO:0000256" key="5">
    <source>
        <dbReference type="ARBA" id="ARBA00023136"/>
    </source>
</evidence>
<feature type="domain" description="ResB-like" evidence="7">
    <location>
        <begin position="99"/>
        <end position="190"/>
    </location>
</feature>
<dbReference type="InterPro" id="IPR007816">
    <property type="entry name" value="ResB-like_domain"/>
</dbReference>
<name>A0ABS5U3G2_9BACT</name>
<feature type="transmembrane region" description="Helical" evidence="6">
    <location>
        <begin position="58"/>
        <end position="78"/>
    </location>
</feature>
<sequence length="243" mass="26390">MRKLWNLLISLEIGLVLLALVCCAMAAGSFTLSGEIAAALNGMPLFAWLREFPFLQTWWLWLTIIVLALLVLNTLCCSTDSIFQRFRRNAIRAWLPPQLIHAGFLLIVAAHLQSSVMGMKGSIEIREGDRFQMPDGTAVHVARIGALFSPGGGQMPLGYKALLVSQQTGPDGVTITPNHPLFINGYGVYIKHAEPGEPPVAFLEVHREPGAGLALAGALLFTIGNVVLLYTRSKSRELSGLDS</sequence>
<keyword evidence="5 6" id="KW-0472">Membrane</keyword>
<keyword evidence="9" id="KW-1185">Reference proteome</keyword>
<dbReference type="Pfam" id="PF05140">
    <property type="entry name" value="ResB"/>
    <property type="match status" value="1"/>
</dbReference>
<reference evidence="8 9" key="1">
    <citation type="submission" date="2021-05" db="EMBL/GenBank/DDBJ databases">
        <title>The draft genome of Geobacter chapellei DSM 13688.</title>
        <authorList>
            <person name="Xu Z."/>
            <person name="Masuda Y."/>
            <person name="Itoh H."/>
            <person name="Senoo K."/>
        </authorList>
    </citation>
    <scope>NUCLEOTIDE SEQUENCE [LARGE SCALE GENOMIC DNA]</scope>
    <source>
        <strain evidence="8 9">DSM 13688</strain>
    </source>
</reference>
<keyword evidence="4 6" id="KW-1133">Transmembrane helix</keyword>
<evidence type="ECO:0000256" key="6">
    <source>
        <dbReference type="SAM" id="Phobius"/>
    </source>
</evidence>
<organism evidence="8 9">
    <name type="scientific">Pelotalea chapellei</name>
    <dbReference type="NCBI Taxonomy" id="44671"/>
    <lineage>
        <taxon>Bacteria</taxon>
        <taxon>Pseudomonadati</taxon>
        <taxon>Thermodesulfobacteriota</taxon>
        <taxon>Desulfuromonadia</taxon>
        <taxon>Geobacterales</taxon>
        <taxon>Geobacteraceae</taxon>
        <taxon>Pelotalea</taxon>
    </lineage>
</organism>
<evidence type="ECO:0000259" key="7">
    <source>
        <dbReference type="Pfam" id="PF05140"/>
    </source>
</evidence>
<feature type="transmembrane region" description="Helical" evidence="6">
    <location>
        <begin position="211"/>
        <end position="230"/>
    </location>
</feature>
<feature type="transmembrane region" description="Helical" evidence="6">
    <location>
        <begin position="90"/>
        <end position="112"/>
    </location>
</feature>
<dbReference type="EMBL" id="JAHDYS010000001">
    <property type="protein sequence ID" value="MBT1070208.1"/>
    <property type="molecule type" value="Genomic_DNA"/>
</dbReference>
<proteinExistence type="predicted"/>
<keyword evidence="2 6" id="KW-0812">Transmembrane</keyword>
<evidence type="ECO:0000256" key="3">
    <source>
        <dbReference type="ARBA" id="ARBA00022748"/>
    </source>
</evidence>
<evidence type="ECO:0000313" key="9">
    <source>
        <dbReference type="Proteomes" id="UP000784128"/>
    </source>
</evidence>
<evidence type="ECO:0000256" key="2">
    <source>
        <dbReference type="ARBA" id="ARBA00022692"/>
    </source>
</evidence>
<accession>A0ABS5U3G2</accession>
<evidence type="ECO:0000256" key="4">
    <source>
        <dbReference type="ARBA" id="ARBA00022989"/>
    </source>
</evidence>
<comment type="caution">
    <text evidence="8">The sequence shown here is derived from an EMBL/GenBank/DDBJ whole genome shotgun (WGS) entry which is preliminary data.</text>
</comment>
<keyword evidence="3" id="KW-0201">Cytochrome c-type biogenesis</keyword>
<evidence type="ECO:0000256" key="1">
    <source>
        <dbReference type="ARBA" id="ARBA00004141"/>
    </source>
</evidence>
<dbReference type="RefSeq" id="WP_214295924.1">
    <property type="nucleotide sequence ID" value="NZ_JAHDYS010000001.1"/>
</dbReference>
<protein>
    <submittedName>
        <fullName evidence="8">Cytochrome C biogenesis protein ResB</fullName>
    </submittedName>
</protein>